<dbReference type="InterPro" id="IPR003961">
    <property type="entry name" value="FN3_dom"/>
</dbReference>
<dbReference type="Ensembl" id="ENSOTST00005134705.1">
    <property type="protein sequence ID" value="ENSOTSP00005143328.1"/>
    <property type="gene ID" value="ENSOTSG00005078328.1"/>
</dbReference>
<dbReference type="AlphaFoldDB" id="A0AAZ3RQI8"/>
<organism evidence="8 9">
    <name type="scientific">Oncorhynchus tshawytscha</name>
    <name type="common">Chinook salmon</name>
    <name type="synonym">Salmo tshawytscha</name>
    <dbReference type="NCBI Taxonomy" id="74940"/>
    <lineage>
        <taxon>Eukaryota</taxon>
        <taxon>Metazoa</taxon>
        <taxon>Chordata</taxon>
        <taxon>Craniata</taxon>
        <taxon>Vertebrata</taxon>
        <taxon>Euteleostomi</taxon>
        <taxon>Actinopterygii</taxon>
        <taxon>Neopterygii</taxon>
        <taxon>Teleostei</taxon>
        <taxon>Protacanthopterygii</taxon>
        <taxon>Salmoniformes</taxon>
        <taxon>Salmonidae</taxon>
        <taxon>Salmoninae</taxon>
        <taxon>Oncorhynchus</taxon>
    </lineage>
</organism>
<comment type="function">
    <text evidence="4">May play a role in the negative regulation of cell cycle progression.</text>
</comment>
<proteinExistence type="inferred from homology"/>
<protein>
    <recommendedName>
        <fullName evidence="6">Cytokine receptor-like factor 3</fullName>
    </recommendedName>
</protein>
<evidence type="ECO:0000313" key="9">
    <source>
        <dbReference type="Proteomes" id="UP000694402"/>
    </source>
</evidence>
<sequence length="482" mass="53046">SLSHWSGLSLTGLSRTGLSRTGLSRWSLSLSLSLVSPSLVWSLSLVSFSHWSLSFTGLHWSLSLTGLSLSLVSLSLIVRGSSSQAREGLKRHFSELQTAVTRLLTERLSVLLSEVDVIEQDSVRPLDDCQKLIEHGVNTADELLREGEVAIRCGLGEKEDLLGCFTKKALQIHLDSLPEVPVLVDVPCVSAQLDDSLLYAVRDRVSRHGSVSSHPPVQIEELQERPGSVLVRWCKVDDEFAVQDYRLQYRRSVSGQYEDTYIGPEQEFLVLHLDPHTDHLFRVCARGEGRTEWSPWSVPQTGYTTLAPHEWCPGSEGYILSSRRNIAMRSDSSPSKAGVLYSNAPTYFCGQTLTFKISATGQVDKRDSIGVCVGCEGEAESLQRDQAVCISTNGAVFVNGKEMTNQLPSITLGSAVTFDMEVVNLLPISNNNNLSDGGNFKLRVTIGSGNREVVFDWLLDQGVDCLFFGCSLAHPGWKVLVF</sequence>
<keyword evidence="3" id="KW-0175">Coiled coil</keyword>
<evidence type="ECO:0000256" key="6">
    <source>
        <dbReference type="ARBA" id="ARBA00068086"/>
    </source>
</evidence>
<dbReference type="InterPro" id="IPR013783">
    <property type="entry name" value="Ig-like_fold"/>
</dbReference>
<dbReference type="PROSITE" id="PS50853">
    <property type="entry name" value="FN3"/>
    <property type="match status" value="1"/>
</dbReference>
<keyword evidence="2" id="KW-0963">Cytoplasm</keyword>
<evidence type="ECO:0000256" key="1">
    <source>
        <dbReference type="ARBA" id="ARBA00004496"/>
    </source>
</evidence>
<reference evidence="9" key="1">
    <citation type="journal article" date="2018" name="PLoS ONE">
        <title>Chinook salmon (Oncorhynchus tshawytscha) genome and transcriptome.</title>
        <authorList>
            <person name="Christensen K.A."/>
            <person name="Leong J.S."/>
            <person name="Sakhrani D."/>
            <person name="Biagi C.A."/>
            <person name="Minkley D.R."/>
            <person name="Withler R.E."/>
            <person name="Rondeau E.B."/>
            <person name="Koop B.F."/>
            <person name="Devlin R.H."/>
        </authorList>
    </citation>
    <scope>NUCLEOTIDE SEQUENCE [LARGE SCALE GENOMIC DNA]</scope>
</reference>
<dbReference type="CDD" id="cd00063">
    <property type="entry name" value="FN3"/>
    <property type="match status" value="1"/>
</dbReference>
<dbReference type="SUPFAM" id="SSF49265">
    <property type="entry name" value="Fibronectin type III"/>
    <property type="match status" value="1"/>
</dbReference>
<accession>A0AAZ3RQI8</accession>
<name>A0AAZ3RQI8_ONCTS</name>
<dbReference type="Proteomes" id="UP000694402">
    <property type="component" value="Unassembled WGS sequence"/>
</dbReference>
<evidence type="ECO:0000259" key="7">
    <source>
        <dbReference type="PROSITE" id="PS50853"/>
    </source>
</evidence>
<evidence type="ECO:0000256" key="3">
    <source>
        <dbReference type="ARBA" id="ARBA00023054"/>
    </source>
</evidence>
<dbReference type="GO" id="GO:0005737">
    <property type="term" value="C:cytoplasm"/>
    <property type="evidence" value="ECO:0007669"/>
    <property type="project" value="UniProtKB-SubCell"/>
</dbReference>
<feature type="domain" description="Fibronectin type-III" evidence="7">
    <location>
        <begin position="215"/>
        <end position="308"/>
    </location>
</feature>
<dbReference type="GeneTree" id="ENSGT00940000153469"/>
<reference evidence="8" key="2">
    <citation type="submission" date="2025-08" db="UniProtKB">
        <authorList>
            <consortium name="Ensembl"/>
        </authorList>
    </citation>
    <scope>IDENTIFICATION</scope>
</reference>
<keyword evidence="9" id="KW-1185">Reference proteome</keyword>
<dbReference type="InterPro" id="IPR036116">
    <property type="entry name" value="FN3_sf"/>
</dbReference>
<evidence type="ECO:0000313" key="8">
    <source>
        <dbReference type="Ensembl" id="ENSOTSP00005143328.1"/>
    </source>
</evidence>
<comment type="subcellular location">
    <subcellularLocation>
        <location evidence="1">Cytoplasm</location>
    </subcellularLocation>
</comment>
<evidence type="ECO:0000256" key="2">
    <source>
        <dbReference type="ARBA" id="ARBA00022490"/>
    </source>
</evidence>
<evidence type="ECO:0000256" key="5">
    <source>
        <dbReference type="ARBA" id="ARBA00061133"/>
    </source>
</evidence>
<dbReference type="FunFam" id="2.60.40.10:FF:000573">
    <property type="entry name" value="Cytokine receptor-like factor 3"/>
    <property type="match status" value="1"/>
</dbReference>
<evidence type="ECO:0000256" key="4">
    <source>
        <dbReference type="ARBA" id="ARBA00056593"/>
    </source>
</evidence>
<comment type="similarity">
    <text evidence="5">Belongs to the cytokine receptor-like factor 3 family.</text>
</comment>
<gene>
    <name evidence="8" type="primary">CRLF3</name>
</gene>
<reference evidence="8" key="3">
    <citation type="submission" date="2025-09" db="UniProtKB">
        <authorList>
            <consortium name="Ensembl"/>
        </authorList>
    </citation>
    <scope>IDENTIFICATION</scope>
</reference>
<dbReference type="Gene3D" id="2.60.40.10">
    <property type="entry name" value="Immunoglobulins"/>
    <property type="match status" value="1"/>
</dbReference>